<dbReference type="Gene3D" id="3.40.50.150">
    <property type="entry name" value="Vaccinia Virus protein VP39"/>
    <property type="match status" value="1"/>
</dbReference>
<dbReference type="PANTHER" id="PTHR35897">
    <property type="entry name" value="METHYLTRANSFERASE AUSD"/>
    <property type="match status" value="1"/>
</dbReference>
<dbReference type="OrthoDB" id="2094832at2759"/>
<dbReference type="Proteomes" id="UP000184330">
    <property type="component" value="Unassembled WGS sequence"/>
</dbReference>
<organism evidence="1 2">
    <name type="scientific">Phialocephala subalpina</name>
    <dbReference type="NCBI Taxonomy" id="576137"/>
    <lineage>
        <taxon>Eukaryota</taxon>
        <taxon>Fungi</taxon>
        <taxon>Dikarya</taxon>
        <taxon>Ascomycota</taxon>
        <taxon>Pezizomycotina</taxon>
        <taxon>Leotiomycetes</taxon>
        <taxon>Helotiales</taxon>
        <taxon>Mollisiaceae</taxon>
        <taxon>Phialocephala</taxon>
        <taxon>Phialocephala fortinii species complex</taxon>
    </lineage>
</organism>
<dbReference type="InterPro" id="IPR051654">
    <property type="entry name" value="Meroterpenoid_MTases"/>
</dbReference>
<evidence type="ECO:0000313" key="1">
    <source>
        <dbReference type="EMBL" id="CZR68669.1"/>
    </source>
</evidence>
<name>A0A1L7XUG4_9HELO</name>
<reference evidence="1 2" key="1">
    <citation type="submission" date="2016-03" db="EMBL/GenBank/DDBJ databases">
        <authorList>
            <person name="Ploux O."/>
        </authorList>
    </citation>
    <scope>NUCLEOTIDE SEQUENCE [LARGE SCALE GENOMIC DNA]</scope>
    <source>
        <strain evidence="1 2">UAMH 11012</strain>
    </source>
</reference>
<dbReference type="InterPro" id="IPR029063">
    <property type="entry name" value="SAM-dependent_MTases_sf"/>
</dbReference>
<dbReference type="PANTHER" id="PTHR35897:SF2">
    <property type="entry name" value="METHYLTRANSFERASE DOMAIN-CONTAINING PROTEIN"/>
    <property type="match status" value="1"/>
</dbReference>
<accession>A0A1L7XUG4</accession>
<dbReference type="EMBL" id="FJOG01000058">
    <property type="protein sequence ID" value="CZR68669.1"/>
    <property type="molecule type" value="Genomic_DNA"/>
</dbReference>
<proteinExistence type="predicted"/>
<dbReference type="AlphaFoldDB" id="A0A1L7XUG4"/>
<protein>
    <recommendedName>
        <fullName evidence="3">Methyltransferase type 11 domain-containing protein</fullName>
    </recommendedName>
</protein>
<sequence length="246" mass="27892">MTGNESEPKYPHGKDGKSIFWYYNNIDEEVTPEFRKFLTAYSKVPDEKIILLVYEMAFDGAPTNNLYAVDIANHRDVGYDMFEDRQTFQAHFIEADILHPSQDLTALNSTVDAIYISKVFHQWDWATQLAALRSIIPLLKSGSMVVGFHAGAVGAGFVCYEKGGLTMGLHDEGSWTKLWEEAGRETGTKWDASQVVMRDISELATAKNSLAYLDEDCRLMDFVVGGLNNERLWGKEKNDFDKRRLT</sequence>
<evidence type="ECO:0008006" key="3">
    <source>
        <dbReference type="Google" id="ProtNLM"/>
    </source>
</evidence>
<dbReference type="SUPFAM" id="SSF53335">
    <property type="entry name" value="S-adenosyl-L-methionine-dependent methyltransferases"/>
    <property type="match status" value="1"/>
</dbReference>
<dbReference type="STRING" id="576137.A0A1L7XUG4"/>
<evidence type="ECO:0000313" key="2">
    <source>
        <dbReference type="Proteomes" id="UP000184330"/>
    </source>
</evidence>
<keyword evidence="2" id="KW-1185">Reference proteome</keyword>
<gene>
    <name evidence="1" type="ORF">PAC_18568</name>
</gene>